<dbReference type="InterPro" id="IPR037294">
    <property type="entry name" value="ABC_BtuC-like"/>
</dbReference>
<comment type="subcellular location">
    <subcellularLocation>
        <location evidence="1">Cell membrane</location>
        <topology evidence="1">Multi-pass membrane protein</topology>
    </subcellularLocation>
</comment>
<protein>
    <submittedName>
        <fullName evidence="9">Iron complex transport system permease protein</fullName>
    </submittedName>
</protein>
<feature type="transmembrane region" description="Helical" evidence="8">
    <location>
        <begin position="326"/>
        <end position="345"/>
    </location>
</feature>
<dbReference type="PANTHER" id="PTHR30472">
    <property type="entry name" value="FERRIC ENTEROBACTIN TRANSPORT SYSTEM PERMEASE PROTEIN"/>
    <property type="match status" value="1"/>
</dbReference>
<dbReference type="Proteomes" id="UP000316905">
    <property type="component" value="Unassembled WGS sequence"/>
</dbReference>
<dbReference type="PANTHER" id="PTHR30472:SF1">
    <property type="entry name" value="FE(3+) DICITRATE TRANSPORT SYSTEM PERMEASE PROTEIN FECC-RELATED"/>
    <property type="match status" value="1"/>
</dbReference>
<proteinExistence type="inferred from homology"/>
<dbReference type="GO" id="GO:0005886">
    <property type="term" value="C:plasma membrane"/>
    <property type="evidence" value="ECO:0007669"/>
    <property type="project" value="UniProtKB-SubCell"/>
</dbReference>
<keyword evidence="5 8" id="KW-0812">Transmembrane</keyword>
<dbReference type="GO" id="GO:0033214">
    <property type="term" value="P:siderophore-iron import into cell"/>
    <property type="evidence" value="ECO:0007669"/>
    <property type="project" value="TreeGrafter"/>
</dbReference>
<dbReference type="AlphaFoldDB" id="A0A562QL65"/>
<feature type="transmembrane region" description="Helical" evidence="8">
    <location>
        <begin position="166"/>
        <end position="187"/>
    </location>
</feature>
<gene>
    <name evidence="9" type="ORF">IQ22_00675</name>
</gene>
<dbReference type="InterPro" id="IPR000522">
    <property type="entry name" value="ABC_transptr_permease_BtuC"/>
</dbReference>
<evidence type="ECO:0000256" key="5">
    <source>
        <dbReference type="ARBA" id="ARBA00022692"/>
    </source>
</evidence>
<feature type="transmembrane region" description="Helical" evidence="8">
    <location>
        <begin position="20"/>
        <end position="43"/>
    </location>
</feature>
<keyword evidence="10" id="KW-1185">Reference proteome</keyword>
<reference evidence="9 10" key="1">
    <citation type="journal article" date="2015" name="Stand. Genomic Sci.">
        <title>Genomic Encyclopedia of Bacterial and Archaeal Type Strains, Phase III: the genomes of soil and plant-associated and newly described type strains.</title>
        <authorList>
            <person name="Whitman W.B."/>
            <person name="Woyke T."/>
            <person name="Klenk H.P."/>
            <person name="Zhou Y."/>
            <person name="Lilburn T.G."/>
            <person name="Beck B.J."/>
            <person name="De Vos P."/>
            <person name="Vandamme P."/>
            <person name="Eisen J.A."/>
            <person name="Garrity G."/>
            <person name="Hugenholtz P."/>
            <person name="Kyrpides N.C."/>
        </authorList>
    </citation>
    <scope>NUCLEOTIDE SEQUENCE [LARGE SCALE GENOMIC DNA]</scope>
    <source>
        <strain evidence="9 10">CGMCC 1.6858</strain>
    </source>
</reference>
<sequence>MNDRPSPVIADTTASPAISFPWRALLTALALCSLLLIVILASLSLGARDMSSHHVVDLLMAPDSSADSVVIWQMRLPRTVLGLLVGAALGLAGTLIQALTRNPLADPGLLGINSGAAFAVVVGLSLFGIDDAGVRLAAALGGSAFCAVLVYILGGSSNGKNQHTRLVLAGVAISVSLGACTGIITLFDSAVFDSYRFWAVGALNSPPPGLYSVLLPVIGLGAVIALSLGGKLNALALGDDLALALGAQPVQVRALSFLAITLLCGSATAAAGPIGFVGLVVPHALRLLVGQDWRWIMWLSPLAGAALVLVSDILGRLIVLPGELEVGIVCALIGTPVLLGLIIHFSRRSR</sequence>
<keyword evidence="6 8" id="KW-1133">Transmembrane helix</keyword>
<feature type="transmembrane region" description="Helical" evidence="8">
    <location>
        <begin position="293"/>
        <end position="314"/>
    </location>
</feature>
<evidence type="ECO:0000256" key="7">
    <source>
        <dbReference type="ARBA" id="ARBA00023136"/>
    </source>
</evidence>
<dbReference type="GO" id="GO:0022857">
    <property type="term" value="F:transmembrane transporter activity"/>
    <property type="evidence" value="ECO:0007669"/>
    <property type="project" value="InterPro"/>
</dbReference>
<evidence type="ECO:0000256" key="3">
    <source>
        <dbReference type="ARBA" id="ARBA00022448"/>
    </source>
</evidence>
<accession>A0A562QL65</accession>
<dbReference type="EMBL" id="VLKY01000002">
    <property type="protein sequence ID" value="TWI57459.1"/>
    <property type="molecule type" value="Genomic_DNA"/>
</dbReference>
<organism evidence="9 10">
    <name type="scientific">Pseudomonas duriflava</name>
    <dbReference type="NCBI Taxonomy" id="459528"/>
    <lineage>
        <taxon>Bacteria</taxon>
        <taxon>Pseudomonadati</taxon>
        <taxon>Pseudomonadota</taxon>
        <taxon>Gammaproteobacteria</taxon>
        <taxon>Pseudomonadales</taxon>
        <taxon>Pseudomonadaceae</taxon>
        <taxon>Pseudomonas</taxon>
    </lineage>
</organism>
<name>A0A562QL65_9PSED</name>
<dbReference type="SUPFAM" id="SSF81345">
    <property type="entry name" value="ABC transporter involved in vitamin B12 uptake, BtuC"/>
    <property type="match status" value="1"/>
</dbReference>
<feature type="transmembrane region" description="Helical" evidence="8">
    <location>
        <begin position="136"/>
        <end position="154"/>
    </location>
</feature>
<evidence type="ECO:0000256" key="6">
    <source>
        <dbReference type="ARBA" id="ARBA00022989"/>
    </source>
</evidence>
<feature type="transmembrane region" description="Helical" evidence="8">
    <location>
        <begin position="80"/>
        <end position="99"/>
    </location>
</feature>
<keyword evidence="7 8" id="KW-0472">Membrane</keyword>
<keyword evidence="4" id="KW-1003">Cell membrane</keyword>
<feature type="transmembrane region" description="Helical" evidence="8">
    <location>
        <begin position="255"/>
        <end position="281"/>
    </location>
</feature>
<evidence type="ECO:0000313" key="10">
    <source>
        <dbReference type="Proteomes" id="UP000316905"/>
    </source>
</evidence>
<evidence type="ECO:0000256" key="2">
    <source>
        <dbReference type="ARBA" id="ARBA00007935"/>
    </source>
</evidence>
<evidence type="ECO:0000256" key="1">
    <source>
        <dbReference type="ARBA" id="ARBA00004651"/>
    </source>
</evidence>
<dbReference type="RefSeq" id="WP_145138008.1">
    <property type="nucleotide sequence ID" value="NZ_VLKY01000002.1"/>
</dbReference>
<dbReference type="OrthoDB" id="9055647at2"/>
<dbReference type="Pfam" id="PF01032">
    <property type="entry name" value="FecCD"/>
    <property type="match status" value="1"/>
</dbReference>
<dbReference type="FunFam" id="1.10.3470.10:FF:000001">
    <property type="entry name" value="Vitamin B12 ABC transporter permease BtuC"/>
    <property type="match status" value="1"/>
</dbReference>
<feature type="transmembrane region" description="Helical" evidence="8">
    <location>
        <begin position="111"/>
        <end position="129"/>
    </location>
</feature>
<dbReference type="CDD" id="cd06550">
    <property type="entry name" value="TM_ABC_iron-siderophores_like"/>
    <property type="match status" value="1"/>
</dbReference>
<comment type="similarity">
    <text evidence="2">Belongs to the binding-protein-dependent transport system permease family. FecCD subfamily.</text>
</comment>
<comment type="caution">
    <text evidence="9">The sequence shown here is derived from an EMBL/GenBank/DDBJ whole genome shotgun (WGS) entry which is preliminary data.</text>
</comment>
<feature type="transmembrane region" description="Helical" evidence="8">
    <location>
        <begin position="208"/>
        <end position="228"/>
    </location>
</feature>
<dbReference type="Gene3D" id="1.10.3470.10">
    <property type="entry name" value="ABC transporter involved in vitamin B12 uptake, BtuC"/>
    <property type="match status" value="1"/>
</dbReference>
<evidence type="ECO:0000313" key="9">
    <source>
        <dbReference type="EMBL" id="TWI57459.1"/>
    </source>
</evidence>
<keyword evidence="3" id="KW-0813">Transport</keyword>
<evidence type="ECO:0000256" key="8">
    <source>
        <dbReference type="SAM" id="Phobius"/>
    </source>
</evidence>
<evidence type="ECO:0000256" key="4">
    <source>
        <dbReference type="ARBA" id="ARBA00022475"/>
    </source>
</evidence>